<dbReference type="AlphaFoldDB" id="A0A0D7B5U9"/>
<protein>
    <submittedName>
        <fullName evidence="2">Uncharacterized protein</fullName>
    </submittedName>
</protein>
<gene>
    <name evidence="2" type="ORF">CYLTODRAFT_465339</name>
</gene>
<dbReference type="EMBL" id="KN880585">
    <property type="protein sequence ID" value="KIY65564.1"/>
    <property type="molecule type" value="Genomic_DNA"/>
</dbReference>
<feature type="region of interest" description="Disordered" evidence="1">
    <location>
        <begin position="74"/>
        <end position="94"/>
    </location>
</feature>
<accession>A0A0D7B5U9</accession>
<feature type="region of interest" description="Disordered" evidence="1">
    <location>
        <begin position="1"/>
        <end position="35"/>
    </location>
</feature>
<dbReference type="Proteomes" id="UP000054007">
    <property type="component" value="Unassembled WGS sequence"/>
</dbReference>
<evidence type="ECO:0000313" key="2">
    <source>
        <dbReference type="EMBL" id="KIY65564.1"/>
    </source>
</evidence>
<evidence type="ECO:0000313" key="3">
    <source>
        <dbReference type="Proteomes" id="UP000054007"/>
    </source>
</evidence>
<keyword evidence="3" id="KW-1185">Reference proteome</keyword>
<evidence type="ECO:0000256" key="1">
    <source>
        <dbReference type="SAM" id="MobiDB-lite"/>
    </source>
</evidence>
<reference evidence="2 3" key="1">
    <citation type="journal article" date="2015" name="Fungal Genet. Biol.">
        <title>Evolution of novel wood decay mechanisms in Agaricales revealed by the genome sequences of Fistulina hepatica and Cylindrobasidium torrendii.</title>
        <authorList>
            <person name="Floudas D."/>
            <person name="Held B.W."/>
            <person name="Riley R."/>
            <person name="Nagy L.G."/>
            <person name="Koehler G."/>
            <person name="Ransdell A.S."/>
            <person name="Younus H."/>
            <person name="Chow J."/>
            <person name="Chiniquy J."/>
            <person name="Lipzen A."/>
            <person name="Tritt A."/>
            <person name="Sun H."/>
            <person name="Haridas S."/>
            <person name="LaButti K."/>
            <person name="Ohm R.A."/>
            <person name="Kues U."/>
            <person name="Blanchette R.A."/>
            <person name="Grigoriev I.V."/>
            <person name="Minto R.E."/>
            <person name="Hibbett D.S."/>
        </authorList>
    </citation>
    <scope>NUCLEOTIDE SEQUENCE [LARGE SCALE GENOMIC DNA]</scope>
    <source>
        <strain evidence="2 3">FP15055 ss-10</strain>
    </source>
</reference>
<sequence>MVTPKEVKQDRSRRYDGSRRAGASSKGHSVESGPSTLCFPVIARESLRRSLAVNFEIGPTDLRLRVGRRGKSVDVPVNPDGSHQAASGIGAEQAAKRDKTQKTLGPGHVPDLNHAHRKPYFVSVKYAGNTMREGGKRTEVEVMATFTPSLASRWHSLFTVKPFDYGSWDHTQIIALEHAVGSVALGSNYHFVQIDRLLFSLRRFNYYRARIEPPLRWLSLHFLLSPAKTPFGARGGFEVNMLTHSLSLPL</sequence>
<name>A0A0D7B5U9_9AGAR</name>
<feature type="compositionally biased region" description="Basic and acidic residues" evidence="1">
    <location>
        <begin position="1"/>
        <end position="19"/>
    </location>
</feature>
<organism evidence="2 3">
    <name type="scientific">Cylindrobasidium torrendii FP15055 ss-10</name>
    <dbReference type="NCBI Taxonomy" id="1314674"/>
    <lineage>
        <taxon>Eukaryota</taxon>
        <taxon>Fungi</taxon>
        <taxon>Dikarya</taxon>
        <taxon>Basidiomycota</taxon>
        <taxon>Agaricomycotina</taxon>
        <taxon>Agaricomycetes</taxon>
        <taxon>Agaricomycetidae</taxon>
        <taxon>Agaricales</taxon>
        <taxon>Marasmiineae</taxon>
        <taxon>Physalacriaceae</taxon>
        <taxon>Cylindrobasidium</taxon>
    </lineage>
</organism>
<proteinExistence type="predicted"/>